<keyword evidence="5" id="KW-1015">Disulfide bond</keyword>
<keyword evidence="6" id="KW-1133">Transmembrane helix</keyword>
<dbReference type="InterPro" id="IPR036574">
    <property type="entry name" value="Scorpion_toxin-like_sf"/>
</dbReference>
<dbReference type="AlphaFoldDB" id="A0A8J6HGM9"/>
<comment type="catalytic activity">
    <reaction evidence="1">
        <text>Hydrolysis of terminal non-reducing N-acetyl-D-hexosamine residues in N-acetyl-beta-D-hexosaminides.</text>
        <dbReference type="EC" id="3.2.1.52"/>
    </reaction>
</comment>
<reference evidence="9" key="2">
    <citation type="submission" date="2021-08" db="EMBL/GenBank/DDBJ databases">
        <authorList>
            <person name="Eriksson T."/>
        </authorList>
    </citation>
    <scope>NUCLEOTIDE SEQUENCE</scope>
    <source>
        <strain evidence="9">Stoneville</strain>
        <tissue evidence="9">Whole head</tissue>
    </source>
</reference>
<keyword evidence="6" id="KW-0812">Transmembrane</keyword>
<dbReference type="Gene3D" id="3.30.200.20">
    <property type="entry name" value="Phosphorylase Kinase, domain 1"/>
    <property type="match status" value="1"/>
</dbReference>
<protein>
    <recommendedName>
        <fullName evidence="3">beta-N-acetylhexosaminidase</fullName>
        <ecNumber evidence="3">3.2.1.52</ecNumber>
    </recommendedName>
</protein>
<dbReference type="PANTHER" id="PTHR21040">
    <property type="entry name" value="BCDNA.GH04120"/>
    <property type="match status" value="1"/>
</dbReference>
<dbReference type="GO" id="GO:0005975">
    <property type="term" value="P:carbohydrate metabolic process"/>
    <property type="evidence" value="ECO:0007669"/>
    <property type="project" value="InterPro"/>
</dbReference>
<dbReference type="Proteomes" id="UP000719412">
    <property type="component" value="Unassembled WGS sequence"/>
</dbReference>
<dbReference type="Pfam" id="PF00728">
    <property type="entry name" value="Glyco_hydro_20"/>
    <property type="match status" value="1"/>
</dbReference>
<gene>
    <name evidence="9" type="ORF">GEV33_008936</name>
</gene>
<evidence type="ECO:0000256" key="5">
    <source>
        <dbReference type="ARBA" id="ARBA00023157"/>
    </source>
</evidence>
<evidence type="ECO:0000313" key="9">
    <source>
        <dbReference type="EMBL" id="KAH0813857.1"/>
    </source>
</evidence>
<evidence type="ECO:0000256" key="3">
    <source>
        <dbReference type="ARBA" id="ARBA00012663"/>
    </source>
</evidence>
<proteinExistence type="inferred from homology"/>
<dbReference type="InterPro" id="IPR001542">
    <property type="entry name" value="Defensin_invertebrate/fungal"/>
</dbReference>
<dbReference type="InterPro" id="IPR038901">
    <property type="entry name" value="HEXDC-like"/>
</dbReference>
<dbReference type="SUPFAM" id="SSF51445">
    <property type="entry name" value="(Trans)glycosidases"/>
    <property type="match status" value="1"/>
</dbReference>
<evidence type="ECO:0000256" key="1">
    <source>
        <dbReference type="ARBA" id="ARBA00001231"/>
    </source>
</evidence>
<sequence>MKTLHWLNRITLGKPLKIYVTFATLLLILFIMYFTYLKPAPSQTKVPVDRHMFDEYKHTSHKETPFTGAKIVHLDLKGAPPRISYYKTLFPLLSKLGATGVLMEYEDMFPYNTPLLKNVSALNAYTVEEIKYINDLAAQNKLEVIPLLQTFGHLEFLLKLEEFKHLREVQEYPQVICPTHEKTMDLLMEMIDQVVELHPQSKTLHIGADEVYYLGFCDRCANIMNKFNLSKNMLFLEHINAVTSRIRKRHPQLKILMWDDEFRSFTLKEMKNGYLNRFIVPVVWKYSKDVYEELGPSLWDMYSEMFPKVWVASAFKGATGSNQYVSDVTHYVQNHRSWLALMSEYKNRITFEGIIITGWQRYDHFAVLCELLPVSLPSLAMSLRVIMGYQDSPLSPPTEVAKILGCEQPYALIGPVFGSPRCSYVGGDILEGVLKLQQLKQEYENILEDSRVKGWMSEYNRNHEFSNPQHVQSVTAPLSRIRGELMLVDNEITAAMYEVYDNYTINEWKETYVKPFEREVKSMVEARDKILAKDSWPRRPLQGAETIANGVSLLKITMKLTIFALVACFFILQIAAFPLEEAATAEEIEQGEHIRVKRVTCDILSVEAKGVKLNHAACAAHCLFKRRRGELSVCRRFRGARERPQRFVTSRTSDQSDQYVGVLVEQVIVITLNQISTMASHCIGKTEFIVGGKYRLIRKIGSGSFGDIYLGINITNGESGLCFEKPRNQSDEDEQWQPLRPRLLRLESVPKASIFAF</sequence>
<comment type="similarity">
    <text evidence="2">Belongs to the glycosyl hydrolase 20 family.</text>
</comment>
<dbReference type="Gene3D" id="3.20.20.80">
    <property type="entry name" value="Glycosidases"/>
    <property type="match status" value="1"/>
</dbReference>
<organism evidence="9 10">
    <name type="scientific">Tenebrio molitor</name>
    <name type="common">Yellow mealworm beetle</name>
    <dbReference type="NCBI Taxonomy" id="7067"/>
    <lineage>
        <taxon>Eukaryota</taxon>
        <taxon>Metazoa</taxon>
        <taxon>Ecdysozoa</taxon>
        <taxon>Arthropoda</taxon>
        <taxon>Hexapoda</taxon>
        <taxon>Insecta</taxon>
        <taxon>Pterygota</taxon>
        <taxon>Neoptera</taxon>
        <taxon>Endopterygota</taxon>
        <taxon>Coleoptera</taxon>
        <taxon>Polyphaga</taxon>
        <taxon>Cucujiformia</taxon>
        <taxon>Tenebrionidae</taxon>
        <taxon>Tenebrio</taxon>
    </lineage>
</organism>
<keyword evidence="10" id="KW-1185">Reference proteome</keyword>
<feature type="domain" description="Invertebrate defensins family profile" evidence="8">
    <location>
        <begin position="609"/>
        <end position="629"/>
    </location>
</feature>
<dbReference type="GO" id="GO:0004563">
    <property type="term" value="F:beta-N-acetylhexosaminidase activity"/>
    <property type="evidence" value="ECO:0007669"/>
    <property type="project" value="UniProtKB-EC"/>
</dbReference>
<feature type="transmembrane region" description="Helical" evidence="6">
    <location>
        <begin position="16"/>
        <end position="36"/>
    </location>
</feature>
<evidence type="ECO:0000259" key="7">
    <source>
        <dbReference type="Pfam" id="PF00728"/>
    </source>
</evidence>
<keyword evidence="6" id="KW-0472">Membrane</keyword>
<evidence type="ECO:0000256" key="4">
    <source>
        <dbReference type="ARBA" id="ARBA00022801"/>
    </source>
</evidence>
<keyword evidence="4" id="KW-0378">Hydrolase</keyword>
<evidence type="ECO:0000256" key="2">
    <source>
        <dbReference type="ARBA" id="ARBA00006285"/>
    </source>
</evidence>
<feature type="domain" description="Glycoside hydrolase family 20 catalytic" evidence="7">
    <location>
        <begin position="91"/>
        <end position="266"/>
    </location>
</feature>
<evidence type="ECO:0000259" key="8">
    <source>
        <dbReference type="Pfam" id="PF01097"/>
    </source>
</evidence>
<comment type="caution">
    <text evidence="9">The sequence shown here is derived from an EMBL/GenBank/DDBJ whole genome shotgun (WGS) entry which is preliminary data.</text>
</comment>
<dbReference type="GO" id="GO:0006952">
    <property type="term" value="P:defense response"/>
    <property type="evidence" value="ECO:0007669"/>
    <property type="project" value="InterPro"/>
</dbReference>
<dbReference type="CDD" id="cd06565">
    <property type="entry name" value="GH20_GcnA-like"/>
    <property type="match status" value="1"/>
</dbReference>
<dbReference type="CDD" id="cd21806">
    <property type="entry name" value="DEFL_defensin-like"/>
    <property type="match status" value="1"/>
</dbReference>
<dbReference type="SUPFAM" id="SSF56112">
    <property type="entry name" value="Protein kinase-like (PK-like)"/>
    <property type="match status" value="1"/>
</dbReference>
<evidence type="ECO:0000313" key="10">
    <source>
        <dbReference type="Proteomes" id="UP000719412"/>
    </source>
</evidence>
<dbReference type="PANTHER" id="PTHR21040:SF13">
    <property type="entry name" value="BETA-N-ACETYLHEXOSAMINIDASE"/>
    <property type="match status" value="1"/>
</dbReference>
<accession>A0A8J6HGM9</accession>
<dbReference type="GO" id="GO:0051707">
    <property type="term" value="P:response to other organism"/>
    <property type="evidence" value="ECO:0007669"/>
    <property type="project" value="UniProtKB-ARBA"/>
</dbReference>
<dbReference type="Pfam" id="PF01097">
    <property type="entry name" value="Defensin_2"/>
    <property type="match status" value="1"/>
</dbReference>
<evidence type="ECO:0000256" key="6">
    <source>
        <dbReference type="SAM" id="Phobius"/>
    </source>
</evidence>
<dbReference type="InterPro" id="IPR011009">
    <property type="entry name" value="Kinase-like_dom_sf"/>
</dbReference>
<dbReference type="InterPro" id="IPR015883">
    <property type="entry name" value="Glyco_hydro_20_cat"/>
</dbReference>
<dbReference type="EMBL" id="JABDTM020024889">
    <property type="protein sequence ID" value="KAH0813857.1"/>
    <property type="molecule type" value="Genomic_DNA"/>
</dbReference>
<dbReference type="EC" id="3.2.1.52" evidence="3"/>
<reference evidence="9" key="1">
    <citation type="journal article" date="2020" name="J Insects Food Feed">
        <title>The yellow mealworm (Tenebrio molitor) genome: a resource for the emerging insects as food and feed industry.</title>
        <authorList>
            <person name="Eriksson T."/>
            <person name="Andere A."/>
            <person name="Kelstrup H."/>
            <person name="Emery V."/>
            <person name="Picard C."/>
        </authorList>
    </citation>
    <scope>NUCLEOTIDE SEQUENCE</scope>
    <source>
        <strain evidence="9">Stoneville</strain>
        <tissue evidence="9">Whole head</tissue>
    </source>
</reference>
<name>A0A8J6HGM9_TENMO</name>
<dbReference type="InterPro" id="IPR017853">
    <property type="entry name" value="GH"/>
</dbReference>
<dbReference type="Gene3D" id="3.30.30.10">
    <property type="entry name" value="Knottin, scorpion toxin-like"/>
    <property type="match status" value="1"/>
</dbReference>